<evidence type="ECO:0000313" key="1">
    <source>
        <dbReference type="EMBL" id="AVQ19361.1"/>
    </source>
</evidence>
<name>A0ABM6TY58_FUSMR</name>
<evidence type="ECO:0000313" key="2">
    <source>
        <dbReference type="Proteomes" id="UP000240258"/>
    </source>
</evidence>
<accession>A0ABM6TY58</accession>
<reference evidence="2" key="1">
    <citation type="journal article" date="2018" name="MSphere">
        <title>Fusobacterium Genomics Using MinION and Illumina Sequencing Enables Genome Completion and Correction.</title>
        <authorList>
            <person name="Todd S.M."/>
            <person name="Settlage R.E."/>
            <person name="Lahmers K.K."/>
            <person name="Slade D.J."/>
        </authorList>
    </citation>
    <scope>NUCLEOTIDE SEQUENCE [LARGE SCALE GENOMIC DNA]</scope>
    <source>
        <strain evidence="2">ATCC 9817</strain>
    </source>
</reference>
<dbReference type="RefSeq" id="WP_005885406.1">
    <property type="nucleotide sequence ID" value="NZ_CP028102.1"/>
</dbReference>
<proteinExistence type="predicted"/>
<gene>
    <name evidence="1" type="ORF">C4N19_09770</name>
</gene>
<keyword evidence="2" id="KW-1185">Reference proteome</keyword>
<dbReference type="Proteomes" id="UP000240258">
    <property type="component" value="Chromosome"/>
</dbReference>
<sequence length="86" mass="10297">MLNDIKKTSFKYDHELKPQYIAEVRELGEYEGEPCVYIVMRENFHTRGRFRAMIPSLIEKWGNRLEIKKRVGSKYLHITQVQARLV</sequence>
<protein>
    <submittedName>
        <fullName evidence="1">Uncharacterized protein</fullName>
    </submittedName>
</protein>
<dbReference type="EMBL" id="CP028102">
    <property type="protein sequence ID" value="AVQ19361.1"/>
    <property type="molecule type" value="Genomic_DNA"/>
</dbReference>
<dbReference type="GeneID" id="62763818"/>
<organism evidence="1 2">
    <name type="scientific">Fusobacterium mortiferum ATCC 9817</name>
    <dbReference type="NCBI Taxonomy" id="469616"/>
    <lineage>
        <taxon>Bacteria</taxon>
        <taxon>Fusobacteriati</taxon>
        <taxon>Fusobacteriota</taxon>
        <taxon>Fusobacteriia</taxon>
        <taxon>Fusobacteriales</taxon>
        <taxon>Fusobacteriaceae</taxon>
        <taxon>Fusobacterium</taxon>
    </lineage>
</organism>